<dbReference type="SUPFAM" id="SSF75304">
    <property type="entry name" value="Amidase signature (AS) enzymes"/>
    <property type="match status" value="1"/>
</dbReference>
<sequence length="452" mass="50714">MSQLTLCTYITLIIDNLSYYPHGSIQETINSDALIPITLLTTEEIFGDLEGILKLFDSRDDVFVPDFGAILVEKTGDNSSQVVQGGARQIYHLDQIRTLDGFSELPSGPYFLHGPNLHQAWRLYDDDFEAFTAGVIPDDLDQPNEFQPLTSSSIQGDSVTVPVPSRLYYPQPSPRKPLSGIRISISDTIPLKGTYTTFSSRAWKSLYKNASNTTAEYAQKLLDEGAVIVGKTKTSQFGTAAEWIDQQAPWSVRGDGYQRIKGGTVGAAAALAGYEWLDRSVGIDDGRVVPGNGIYSLIQSEEDTTKDIITTSNFDRTRLFSRSLKGLLDITNPKNKLHEPILSTEVLIPKDLSSADETQDAVITDFVSILQDFLDVQAEYIDVGKIWDKNPPAEASGEGMQAFMQNMKAPFRSWCYDYYHAFDEFRRQYRQKFRYEPFTEATPQFFWFVCPP</sequence>
<proteinExistence type="predicted"/>
<evidence type="ECO:0000313" key="3">
    <source>
        <dbReference type="Proteomes" id="UP001152049"/>
    </source>
</evidence>
<organism evidence="2 3">
    <name type="scientific">Fusarium torreyae</name>
    <dbReference type="NCBI Taxonomy" id="1237075"/>
    <lineage>
        <taxon>Eukaryota</taxon>
        <taxon>Fungi</taxon>
        <taxon>Dikarya</taxon>
        <taxon>Ascomycota</taxon>
        <taxon>Pezizomycotina</taxon>
        <taxon>Sordariomycetes</taxon>
        <taxon>Hypocreomycetidae</taxon>
        <taxon>Hypocreales</taxon>
        <taxon>Nectriaceae</taxon>
        <taxon>Fusarium</taxon>
    </lineage>
</organism>
<name>A0A9W8RSB8_9HYPO</name>
<reference evidence="2" key="1">
    <citation type="submission" date="2022-09" db="EMBL/GenBank/DDBJ databases">
        <title>Fusarium specimens isolated from Avocado Roots.</title>
        <authorList>
            <person name="Stajich J."/>
            <person name="Roper C."/>
            <person name="Heimlech-Rivalta G."/>
        </authorList>
    </citation>
    <scope>NUCLEOTIDE SEQUENCE</scope>
    <source>
        <strain evidence="2">CF00136</strain>
    </source>
</reference>
<dbReference type="PANTHER" id="PTHR46310:SF7">
    <property type="entry name" value="AMIDASE 1"/>
    <property type="match status" value="1"/>
</dbReference>
<dbReference type="AlphaFoldDB" id="A0A9W8RSB8"/>
<comment type="caution">
    <text evidence="2">The sequence shown here is derived from an EMBL/GenBank/DDBJ whole genome shotgun (WGS) entry which is preliminary data.</text>
</comment>
<evidence type="ECO:0000259" key="1">
    <source>
        <dbReference type="Pfam" id="PF01425"/>
    </source>
</evidence>
<dbReference type="OrthoDB" id="5423360at2759"/>
<protein>
    <recommendedName>
        <fullName evidence="1">Amidase domain-containing protein</fullName>
    </recommendedName>
</protein>
<gene>
    <name evidence="2" type="ORF">NW762_011246</name>
</gene>
<keyword evidence="3" id="KW-1185">Reference proteome</keyword>
<dbReference type="EMBL" id="JAOQAZ010000027">
    <property type="protein sequence ID" value="KAJ4251946.1"/>
    <property type="molecule type" value="Genomic_DNA"/>
</dbReference>
<dbReference type="PANTHER" id="PTHR46310">
    <property type="entry name" value="AMIDASE 1"/>
    <property type="match status" value="1"/>
</dbReference>
<dbReference type="InterPro" id="IPR023631">
    <property type="entry name" value="Amidase_dom"/>
</dbReference>
<accession>A0A9W8RSB8</accession>
<dbReference type="Proteomes" id="UP001152049">
    <property type="component" value="Unassembled WGS sequence"/>
</dbReference>
<evidence type="ECO:0000313" key="2">
    <source>
        <dbReference type="EMBL" id="KAJ4251946.1"/>
    </source>
</evidence>
<dbReference type="InterPro" id="IPR036928">
    <property type="entry name" value="AS_sf"/>
</dbReference>
<dbReference type="Gene3D" id="3.90.1300.10">
    <property type="entry name" value="Amidase signature (AS) domain"/>
    <property type="match status" value="1"/>
</dbReference>
<dbReference type="Pfam" id="PF01425">
    <property type="entry name" value="Amidase"/>
    <property type="match status" value="1"/>
</dbReference>
<feature type="domain" description="Amidase" evidence="1">
    <location>
        <begin position="173"/>
        <end position="240"/>
    </location>
</feature>